<reference evidence="1" key="1">
    <citation type="submission" date="2019-05" db="EMBL/GenBank/DDBJ databases">
        <authorList>
            <person name="Naeem R."/>
            <person name="Antony C."/>
            <person name="Guan Q."/>
        </authorList>
    </citation>
    <scope>NUCLEOTIDE SEQUENCE</scope>
    <source>
        <strain evidence="1">2</strain>
    </source>
</reference>
<dbReference type="EMBL" id="LR589061">
    <property type="protein sequence ID" value="VTO94675.1"/>
    <property type="molecule type" value="Genomic_DNA"/>
</dbReference>
<gene>
    <name evidence="1" type="ORF">BIN_B_00148</name>
</gene>
<dbReference type="AlphaFoldDB" id="A0A653ED88"/>
<evidence type="ECO:0000313" key="1">
    <source>
        <dbReference type="EMBL" id="VTO94675.1"/>
    </source>
</evidence>
<accession>A0A653ED88</accession>
<protein>
    <submittedName>
        <fullName evidence="1">Uncharacterized protein</fullName>
    </submittedName>
</protein>
<sequence length="91" mass="10327">MCSRPRYLWIKLWKLWIVDYSLYQRPGARGGARGVGLARSDLARRAHLGATEIWPRSSDRHVAVALIVARLGWMAPAPQTATWPWRSSSRG</sequence>
<proteinExistence type="predicted"/>
<name>A0A653ED88_9MYCO</name>
<organism evidence="1">
    <name type="scientific">Mycobacterium riyadhense</name>
    <dbReference type="NCBI Taxonomy" id="486698"/>
    <lineage>
        <taxon>Bacteria</taxon>
        <taxon>Bacillati</taxon>
        <taxon>Actinomycetota</taxon>
        <taxon>Actinomycetes</taxon>
        <taxon>Mycobacteriales</taxon>
        <taxon>Mycobacteriaceae</taxon>
        <taxon>Mycobacterium</taxon>
    </lineage>
</organism>